<reference evidence="2 3" key="1">
    <citation type="submission" date="2018-12" db="EMBL/GenBank/DDBJ databases">
        <authorList>
            <consortium name="Pathogen Informatics"/>
        </authorList>
    </citation>
    <scope>NUCLEOTIDE SEQUENCE [LARGE SCALE GENOMIC DNA]</scope>
    <source>
        <strain evidence="2 3">NCTC11951</strain>
    </source>
</reference>
<evidence type="ECO:0000313" key="2">
    <source>
        <dbReference type="EMBL" id="VEG60267.1"/>
    </source>
</evidence>
<protein>
    <submittedName>
        <fullName evidence="2">Putative conjugative transfer protein TraE</fullName>
    </submittedName>
</protein>
<evidence type="ECO:0000313" key="3">
    <source>
        <dbReference type="Proteomes" id="UP000275504"/>
    </source>
</evidence>
<feature type="transmembrane region" description="Helical" evidence="1">
    <location>
        <begin position="20"/>
        <end position="40"/>
    </location>
</feature>
<dbReference type="Proteomes" id="UP000275504">
    <property type="component" value="Chromosome"/>
</dbReference>
<evidence type="ECO:0000256" key="1">
    <source>
        <dbReference type="SAM" id="Phobius"/>
    </source>
</evidence>
<dbReference type="InterPro" id="IPR007973">
    <property type="entry name" value="Pilus_assembly_TraE"/>
</dbReference>
<dbReference type="AlphaFoldDB" id="A0A3S4RWS4"/>
<dbReference type="Pfam" id="PF05309">
    <property type="entry name" value="TraE"/>
    <property type="match status" value="1"/>
</dbReference>
<accession>A0A3S4RWS4</accession>
<organism evidence="2 3">
    <name type="scientific">Campylobacter jejuni subsp. doylei</name>
    <dbReference type="NCBI Taxonomy" id="32021"/>
    <lineage>
        <taxon>Bacteria</taxon>
        <taxon>Pseudomonadati</taxon>
        <taxon>Campylobacterota</taxon>
        <taxon>Epsilonproteobacteria</taxon>
        <taxon>Campylobacterales</taxon>
        <taxon>Campylobacteraceae</taxon>
        <taxon>Campylobacter</taxon>
    </lineage>
</organism>
<dbReference type="EMBL" id="LR134359">
    <property type="protein sequence ID" value="VEG60267.1"/>
    <property type="molecule type" value="Genomic_DNA"/>
</dbReference>
<name>A0A3S4RWS4_CAMJU</name>
<keyword evidence="1" id="KW-0812">Transmembrane</keyword>
<keyword evidence="1" id="KW-0472">Membrane</keyword>
<sequence length="192" mass="22378">MLFDKYKNQMDKYIFENITFRIVTLLLSFVILVLIWVILARTDSQKVVFMPPKIVNQEFWIAGNQVSKGYLHEMGQFISFNLLNITKENTRNNIDNLLTLVDPKFYQEVKTKLLEQMNYIIDNAISRTFFVSAINADAKGQIKVFGVVKDIISDKVVRSSQSVLKINYIIEQGRFILNDLSIEEEKNNKEKN</sequence>
<proteinExistence type="predicted"/>
<keyword evidence="1" id="KW-1133">Transmembrane helix</keyword>
<gene>
    <name evidence="2" type="ORF">NCTC11951_00180</name>
</gene>